<reference evidence="2 3" key="1">
    <citation type="submission" date="2018-06" db="EMBL/GenBank/DDBJ databases">
        <authorList>
            <consortium name="Pathogen Informatics"/>
            <person name="Doyle S."/>
        </authorList>
    </citation>
    <scope>NUCLEOTIDE SEQUENCE [LARGE SCALE GENOMIC DNA]</scope>
    <source>
        <strain evidence="2 3">NCTC13294</strain>
    </source>
</reference>
<dbReference type="OrthoDB" id="5405464at2"/>
<evidence type="ECO:0000256" key="1">
    <source>
        <dbReference type="SAM" id="Phobius"/>
    </source>
</evidence>
<feature type="transmembrane region" description="Helical" evidence="1">
    <location>
        <begin position="21"/>
        <end position="44"/>
    </location>
</feature>
<keyword evidence="1" id="KW-1133">Transmembrane helix</keyword>
<evidence type="ECO:0000313" key="2">
    <source>
        <dbReference type="EMBL" id="SUX21870.1"/>
    </source>
</evidence>
<keyword evidence="1" id="KW-0472">Membrane</keyword>
<dbReference type="Proteomes" id="UP000254572">
    <property type="component" value="Unassembled WGS sequence"/>
</dbReference>
<sequence length="120" mass="13451">MPQNRTGPERAPYKISIMVIYILYIVSFVVPFTSFVGVIMAYIQCRDELGMLLYGDHLRYLIKTFWIMFVGVIIGIGLFAVGISFGFILIAVGLLFLVRSIYGLVKLLSNGPVNPASWLI</sequence>
<feature type="transmembrane region" description="Helical" evidence="1">
    <location>
        <begin position="64"/>
        <end position="97"/>
    </location>
</feature>
<dbReference type="AlphaFoldDB" id="A0A381E5U1"/>
<name>A0A381E5U1_9GAMM</name>
<dbReference type="RefSeq" id="WP_115611436.1">
    <property type="nucleotide sequence ID" value="NZ_JBHLZC010000001.1"/>
</dbReference>
<proteinExistence type="predicted"/>
<evidence type="ECO:0000313" key="3">
    <source>
        <dbReference type="Proteomes" id="UP000254572"/>
    </source>
</evidence>
<gene>
    <name evidence="2" type="ORF">NCTC13294_01109</name>
</gene>
<keyword evidence="1" id="KW-0812">Transmembrane</keyword>
<organism evidence="2 3">
    <name type="scientific">Cardiobacterium valvarum</name>
    <dbReference type="NCBI Taxonomy" id="194702"/>
    <lineage>
        <taxon>Bacteria</taxon>
        <taxon>Pseudomonadati</taxon>
        <taxon>Pseudomonadota</taxon>
        <taxon>Gammaproteobacteria</taxon>
        <taxon>Cardiobacteriales</taxon>
        <taxon>Cardiobacteriaceae</taxon>
        <taxon>Cardiobacterium</taxon>
    </lineage>
</organism>
<dbReference type="EMBL" id="UFUW01000001">
    <property type="protein sequence ID" value="SUX21870.1"/>
    <property type="molecule type" value="Genomic_DNA"/>
</dbReference>
<accession>A0A381E5U1</accession>
<keyword evidence="3" id="KW-1185">Reference proteome</keyword>
<protein>
    <submittedName>
        <fullName evidence="2">Predicted membrane protein</fullName>
    </submittedName>
</protein>